<organism evidence="4">
    <name type="scientific">Ignavibacterium album</name>
    <dbReference type="NCBI Taxonomy" id="591197"/>
    <lineage>
        <taxon>Bacteria</taxon>
        <taxon>Pseudomonadati</taxon>
        <taxon>Ignavibacteriota</taxon>
        <taxon>Ignavibacteria</taxon>
        <taxon>Ignavibacteriales</taxon>
        <taxon>Ignavibacteriaceae</taxon>
        <taxon>Ignavibacterium</taxon>
    </lineage>
</organism>
<protein>
    <submittedName>
        <fullName evidence="4">DUF4384 domain-containing protein</fullName>
    </submittedName>
</protein>
<evidence type="ECO:0000259" key="3">
    <source>
        <dbReference type="Pfam" id="PF14326"/>
    </source>
</evidence>
<feature type="transmembrane region" description="Helical" evidence="1">
    <location>
        <begin position="7"/>
        <end position="28"/>
    </location>
</feature>
<dbReference type="GO" id="GO:0006508">
    <property type="term" value="P:proteolysis"/>
    <property type="evidence" value="ECO:0007669"/>
    <property type="project" value="InterPro"/>
</dbReference>
<proteinExistence type="predicted"/>
<dbReference type="SUPFAM" id="SSF54001">
    <property type="entry name" value="Cysteine proteinases"/>
    <property type="match status" value="1"/>
</dbReference>
<comment type="caution">
    <text evidence="4">The sequence shown here is derived from an EMBL/GenBank/DDBJ whole genome shotgun (WGS) entry which is preliminary data.</text>
</comment>
<dbReference type="Gene3D" id="3.90.70.10">
    <property type="entry name" value="Cysteine proteinases"/>
    <property type="match status" value="1"/>
</dbReference>
<keyword evidence="1" id="KW-0472">Membrane</keyword>
<feature type="domain" description="DUF4384" evidence="3">
    <location>
        <begin position="324"/>
        <end position="399"/>
    </location>
</feature>
<evidence type="ECO:0000256" key="1">
    <source>
        <dbReference type="SAM" id="Phobius"/>
    </source>
</evidence>
<feature type="domain" description="Peptidase C1A papain C-terminal" evidence="2">
    <location>
        <begin position="128"/>
        <end position="270"/>
    </location>
</feature>
<gene>
    <name evidence="4" type="ORF">ENS31_09965</name>
</gene>
<dbReference type="InterPro" id="IPR038765">
    <property type="entry name" value="Papain-like_cys_pep_sf"/>
</dbReference>
<keyword evidence="1" id="KW-0812">Transmembrane</keyword>
<dbReference type="GO" id="GO:0008234">
    <property type="term" value="F:cysteine-type peptidase activity"/>
    <property type="evidence" value="ECO:0007669"/>
    <property type="project" value="InterPro"/>
</dbReference>
<evidence type="ECO:0000259" key="2">
    <source>
        <dbReference type="Pfam" id="PF00112"/>
    </source>
</evidence>
<keyword evidence="1" id="KW-1133">Transmembrane helix</keyword>
<dbReference type="Pfam" id="PF00112">
    <property type="entry name" value="Peptidase_C1"/>
    <property type="match status" value="1"/>
</dbReference>
<evidence type="ECO:0000313" key="4">
    <source>
        <dbReference type="EMBL" id="HFI91836.1"/>
    </source>
</evidence>
<reference evidence="4" key="1">
    <citation type="journal article" date="2020" name="mSystems">
        <title>Genome- and Community-Level Interaction Insights into Carbon Utilization and Element Cycling Functions of Hydrothermarchaeota in Hydrothermal Sediment.</title>
        <authorList>
            <person name="Zhou Z."/>
            <person name="Liu Y."/>
            <person name="Xu W."/>
            <person name="Pan J."/>
            <person name="Luo Z.H."/>
            <person name="Li M."/>
        </authorList>
    </citation>
    <scope>NUCLEOTIDE SEQUENCE [LARGE SCALE GENOMIC DNA]</scope>
    <source>
        <strain evidence="4">SpSt-479</strain>
    </source>
</reference>
<accession>A0A7V2ZKZ0</accession>
<name>A0A7V2ZKZ0_9BACT</name>
<dbReference type="Pfam" id="PF14326">
    <property type="entry name" value="DUF4384"/>
    <property type="match status" value="1"/>
</dbReference>
<sequence>MNLEMKVVILFSFKTKIIITLGILIFNYNIFSQKYSKGLILESDDSRFTVRSPLLSSEDYSNLPTQYSLKEFAPEPGNQGPHSTCGAWATAYSARSLSFIISQSIPNSIKDRYYFSPSFVYNQLKKDSICESGITLKEALDILKFKGSIWLSEFDYSCSKKVTNNDLTKAKDFNILEYRELFYRDDEIKILKVKKSISESKPVIIAMACPNSFEQVKNVWNPLPEDFNTNHGGHALVVIGYNDDKYRGAFEVINSWGTQWGDSGFCWIRYSDFEKFVYYGYELIEKNNFNYVQPINGSAFLKLNDRNLMDFEVRDGVFTSVHKYRSKTKFEIFITNNTPVYLYCFALDDNGNFTNIFPKDSMTNNIFPYNKSTLPIPDEYNYLEIDSRGSEDFIFLILTRKLFDLKEIIKPGVSKTLNHKIVIKRLNSLTKAKPKLKVISSSHLQFIADSVEEEILPIIIKIRKDI</sequence>
<dbReference type="InterPro" id="IPR000668">
    <property type="entry name" value="Peptidase_C1A_C"/>
</dbReference>
<dbReference type="EMBL" id="DSUJ01000008">
    <property type="protein sequence ID" value="HFI91836.1"/>
    <property type="molecule type" value="Genomic_DNA"/>
</dbReference>
<dbReference type="InterPro" id="IPR025493">
    <property type="entry name" value="DUF4384"/>
</dbReference>
<dbReference type="AlphaFoldDB" id="A0A7V2ZKZ0"/>
<dbReference type="PROSITE" id="PS00639">
    <property type="entry name" value="THIOL_PROTEASE_HIS"/>
    <property type="match status" value="1"/>
</dbReference>
<dbReference type="CDD" id="cd02619">
    <property type="entry name" value="Peptidase_C1"/>
    <property type="match status" value="1"/>
</dbReference>
<dbReference type="InterPro" id="IPR025660">
    <property type="entry name" value="Pept_his_AS"/>
</dbReference>